<dbReference type="Proteomes" id="UP000467124">
    <property type="component" value="Unassembled WGS sequence"/>
</dbReference>
<evidence type="ECO:0000256" key="1">
    <source>
        <dbReference type="ARBA" id="ARBA00004141"/>
    </source>
</evidence>
<evidence type="ECO:0000256" key="6">
    <source>
        <dbReference type="SAM" id="Phobius"/>
    </source>
</evidence>
<dbReference type="EMBL" id="WWHY01000001">
    <property type="protein sequence ID" value="MYR32595.1"/>
    <property type="molecule type" value="Genomic_DNA"/>
</dbReference>
<reference evidence="8 9" key="1">
    <citation type="journal article" date="2019" name="Nat. Commun.">
        <title>The antimicrobial potential of Streptomyces from insect microbiomes.</title>
        <authorList>
            <person name="Chevrette M.G."/>
            <person name="Carlson C.M."/>
            <person name="Ortega H.E."/>
            <person name="Thomas C."/>
            <person name="Ananiev G.E."/>
            <person name="Barns K.J."/>
            <person name="Book A.J."/>
            <person name="Cagnazzo J."/>
            <person name="Carlos C."/>
            <person name="Flanigan W."/>
            <person name="Grubbs K.J."/>
            <person name="Horn H.A."/>
            <person name="Hoffmann F.M."/>
            <person name="Klassen J.L."/>
            <person name="Knack J.J."/>
            <person name="Lewin G.R."/>
            <person name="McDonald B.R."/>
            <person name="Muller L."/>
            <person name="Melo W.G.P."/>
            <person name="Pinto-Tomas A.A."/>
            <person name="Schmitz A."/>
            <person name="Wendt-Pienkowski E."/>
            <person name="Wildman S."/>
            <person name="Zhao M."/>
            <person name="Zhang F."/>
            <person name="Bugni T.S."/>
            <person name="Andes D.R."/>
            <person name="Pupo M.T."/>
            <person name="Currie C.R."/>
        </authorList>
    </citation>
    <scope>NUCLEOTIDE SEQUENCE [LARGE SCALE GENOMIC DNA]</scope>
    <source>
        <strain evidence="8 9">SID5840</strain>
    </source>
</reference>
<feature type="domain" description="ABC-2 type transporter transmembrane" evidence="7">
    <location>
        <begin position="55"/>
        <end position="259"/>
    </location>
</feature>
<dbReference type="AlphaFoldDB" id="A0A7K2IS35"/>
<comment type="caution">
    <text evidence="8">The sequence shown here is derived from an EMBL/GenBank/DDBJ whole genome shotgun (WGS) entry which is preliminary data.</text>
</comment>
<feature type="transmembrane region" description="Helical" evidence="6">
    <location>
        <begin position="148"/>
        <end position="171"/>
    </location>
</feature>
<dbReference type="GO" id="GO:0016020">
    <property type="term" value="C:membrane"/>
    <property type="evidence" value="ECO:0007669"/>
    <property type="project" value="UniProtKB-SubCell"/>
</dbReference>
<name>A0A7K2IS35_9ACTN</name>
<evidence type="ECO:0000313" key="8">
    <source>
        <dbReference type="EMBL" id="MYR32595.1"/>
    </source>
</evidence>
<feature type="region of interest" description="Disordered" evidence="5">
    <location>
        <begin position="1"/>
        <end position="47"/>
    </location>
</feature>
<feature type="transmembrane region" description="Helical" evidence="6">
    <location>
        <begin position="289"/>
        <end position="307"/>
    </location>
</feature>
<keyword evidence="4 6" id="KW-0472">Membrane</keyword>
<gene>
    <name evidence="8" type="ORF">GTW20_10000</name>
</gene>
<feature type="transmembrane region" description="Helical" evidence="6">
    <location>
        <begin position="73"/>
        <end position="92"/>
    </location>
</feature>
<feature type="compositionally biased region" description="Low complexity" evidence="5">
    <location>
        <begin position="1"/>
        <end position="12"/>
    </location>
</feature>
<evidence type="ECO:0000256" key="2">
    <source>
        <dbReference type="ARBA" id="ARBA00022692"/>
    </source>
</evidence>
<feature type="transmembrane region" description="Helical" evidence="6">
    <location>
        <begin position="183"/>
        <end position="203"/>
    </location>
</feature>
<dbReference type="InterPro" id="IPR051784">
    <property type="entry name" value="Nod_factor_ABC_transporter"/>
</dbReference>
<dbReference type="PANTHER" id="PTHR43229:SF2">
    <property type="entry name" value="NODULATION PROTEIN J"/>
    <property type="match status" value="1"/>
</dbReference>
<evidence type="ECO:0000256" key="4">
    <source>
        <dbReference type="ARBA" id="ARBA00023136"/>
    </source>
</evidence>
<proteinExistence type="predicted"/>
<dbReference type="Pfam" id="PF01061">
    <property type="entry name" value="ABC2_membrane"/>
    <property type="match status" value="1"/>
</dbReference>
<comment type="subcellular location">
    <subcellularLocation>
        <location evidence="1">Membrane</location>
        <topology evidence="1">Multi-pass membrane protein</topology>
    </subcellularLocation>
</comment>
<organism evidence="8 9">
    <name type="scientific">Nocardiopsis alba</name>
    <dbReference type="NCBI Taxonomy" id="53437"/>
    <lineage>
        <taxon>Bacteria</taxon>
        <taxon>Bacillati</taxon>
        <taxon>Actinomycetota</taxon>
        <taxon>Actinomycetes</taxon>
        <taxon>Streptosporangiales</taxon>
        <taxon>Nocardiopsidaceae</taxon>
        <taxon>Nocardiopsis</taxon>
    </lineage>
</organism>
<dbReference type="InterPro" id="IPR013525">
    <property type="entry name" value="ABC2_TM"/>
</dbReference>
<dbReference type="GO" id="GO:0140359">
    <property type="term" value="F:ABC-type transporter activity"/>
    <property type="evidence" value="ECO:0007669"/>
    <property type="project" value="InterPro"/>
</dbReference>
<accession>A0A7K2IS35</accession>
<keyword evidence="3 6" id="KW-1133">Transmembrane helix</keyword>
<evidence type="ECO:0000259" key="7">
    <source>
        <dbReference type="Pfam" id="PF01061"/>
    </source>
</evidence>
<protein>
    <submittedName>
        <fullName evidence="8">ABC transporter permease</fullName>
    </submittedName>
</protein>
<keyword evidence="2 6" id="KW-0812">Transmembrane</keyword>
<feature type="transmembrane region" description="Helical" evidence="6">
    <location>
        <begin position="104"/>
        <end position="127"/>
    </location>
</feature>
<evidence type="ECO:0000256" key="3">
    <source>
        <dbReference type="ARBA" id="ARBA00022989"/>
    </source>
</evidence>
<dbReference type="PANTHER" id="PTHR43229">
    <property type="entry name" value="NODULATION PROTEIN J"/>
    <property type="match status" value="1"/>
</dbReference>
<feature type="transmembrane region" description="Helical" evidence="6">
    <location>
        <begin position="215"/>
        <end position="234"/>
    </location>
</feature>
<sequence length="314" mass="33644">MTGRIRATGTTRRPSRDPDLPQTRRKQRNTMSTTTVRTSDRGASGTRTAPSVFAQTLRLTRTEFTLFVRYQTAWLYLLMPMVLFVPLMSMPSAPAFGDYTTTDLSIAAALLGIGLMLGIGHASNVFAARRESLVLKRLRVSGVPRAAIFGGVTLLVLLFTLLLTALVVAVISAMNGTTPADPVLLGVAVLLCTTAMTFVGLLITSLVRNAESAQMFSTLPMLFLLMTGGIFFPLELMPGPVGAVAGLLPVAPAAEMAQAAYTGYDVFGGFEGAEAVGTLELWTASLPSIAVMLVWIVILALAVGRFFKWDPRRP</sequence>
<evidence type="ECO:0000256" key="5">
    <source>
        <dbReference type="SAM" id="MobiDB-lite"/>
    </source>
</evidence>
<evidence type="ECO:0000313" key="9">
    <source>
        <dbReference type="Proteomes" id="UP000467124"/>
    </source>
</evidence>